<evidence type="ECO:0000313" key="2">
    <source>
        <dbReference type="EMBL" id="RNA26792.1"/>
    </source>
</evidence>
<evidence type="ECO:0000313" key="3">
    <source>
        <dbReference type="Proteomes" id="UP000276133"/>
    </source>
</evidence>
<keyword evidence="1" id="KW-0472">Membrane</keyword>
<comment type="caution">
    <text evidence="2">The sequence shown here is derived from an EMBL/GenBank/DDBJ whole genome shotgun (WGS) entry which is preliminary data.</text>
</comment>
<dbReference type="Proteomes" id="UP000276133">
    <property type="component" value="Unassembled WGS sequence"/>
</dbReference>
<reference evidence="2 3" key="1">
    <citation type="journal article" date="2018" name="Sci. Rep.">
        <title>Genomic signatures of local adaptation to the degree of environmental predictability in rotifers.</title>
        <authorList>
            <person name="Franch-Gras L."/>
            <person name="Hahn C."/>
            <person name="Garcia-Roger E.M."/>
            <person name="Carmona M.J."/>
            <person name="Serra M."/>
            <person name="Gomez A."/>
        </authorList>
    </citation>
    <scope>NUCLEOTIDE SEQUENCE [LARGE SCALE GENOMIC DNA]</scope>
    <source>
        <strain evidence="2">HYR1</strain>
    </source>
</reference>
<keyword evidence="1" id="KW-1133">Transmembrane helix</keyword>
<accession>A0A3M7RTH5</accession>
<organism evidence="2 3">
    <name type="scientific">Brachionus plicatilis</name>
    <name type="common">Marine rotifer</name>
    <name type="synonym">Brachionus muelleri</name>
    <dbReference type="NCBI Taxonomy" id="10195"/>
    <lineage>
        <taxon>Eukaryota</taxon>
        <taxon>Metazoa</taxon>
        <taxon>Spiralia</taxon>
        <taxon>Gnathifera</taxon>
        <taxon>Rotifera</taxon>
        <taxon>Eurotatoria</taxon>
        <taxon>Monogononta</taxon>
        <taxon>Pseudotrocha</taxon>
        <taxon>Ploima</taxon>
        <taxon>Brachionidae</taxon>
        <taxon>Brachionus</taxon>
    </lineage>
</organism>
<dbReference type="AlphaFoldDB" id="A0A3M7RTH5"/>
<sequence length="73" mass="8467">MHMITLFDEKKIKKIEKNELNIRIGLFLNLFVLLILRMLEFGISIYVFVGILLNSSCSLLPQVCTRLVLKDLT</sequence>
<keyword evidence="3" id="KW-1185">Reference proteome</keyword>
<protein>
    <submittedName>
        <fullName evidence="2">Uncharacterized protein</fullName>
    </submittedName>
</protein>
<dbReference type="EMBL" id="REGN01002674">
    <property type="protein sequence ID" value="RNA26792.1"/>
    <property type="molecule type" value="Genomic_DNA"/>
</dbReference>
<gene>
    <name evidence="2" type="ORF">BpHYR1_053471</name>
</gene>
<feature type="transmembrane region" description="Helical" evidence="1">
    <location>
        <begin position="45"/>
        <end position="69"/>
    </location>
</feature>
<name>A0A3M7RTH5_BRAPC</name>
<proteinExistence type="predicted"/>
<evidence type="ECO:0000256" key="1">
    <source>
        <dbReference type="SAM" id="Phobius"/>
    </source>
</evidence>
<keyword evidence="1" id="KW-0812">Transmembrane</keyword>
<feature type="transmembrane region" description="Helical" evidence="1">
    <location>
        <begin position="20"/>
        <end position="39"/>
    </location>
</feature>